<keyword evidence="8 15" id="KW-0479">Metal-binding</keyword>
<keyword evidence="7 16" id="KW-0812">Transmembrane</keyword>
<comment type="similarity">
    <text evidence="5">Belongs to the inositol monophosphatase superfamily.</text>
</comment>
<dbReference type="GO" id="GO:0052834">
    <property type="term" value="F:inositol monophosphate phosphatase activity"/>
    <property type="evidence" value="ECO:0007669"/>
    <property type="project" value="UniProtKB-EC"/>
</dbReference>
<dbReference type="Gene3D" id="3.30.540.10">
    <property type="entry name" value="Fructose-1,6-Bisphosphatase, subunit A, domain 1"/>
    <property type="match status" value="1"/>
</dbReference>
<dbReference type="GO" id="GO:0016020">
    <property type="term" value="C:membrane"/>
    <property type="evidence" value="ECO:0007669"/>
    <property type="project" value="UniProtKB-SubCell"/>
</dbReference>
<evidence type="ECO:0000256" key="12">
    <source>
        <dbReference type="ARBA" id="ARBA00023136"/>
    </source>
</evidence>
<dbReference type="GO" id="GO:0008254">
    <property type="term" value="F:3'-nucleotidase activity"/>
    <property type="evidence" value="ECO:0007669"/>
    <property type="project" value="TreeGrafter"/>
</dbReference>
<dbReference type="PANTHER" id="PTHR43028">
    <property type="entry name" value="3'(2'),5'-BISPHOSPHATE NUCLEOTIDASE 1"/>
    <property type="match status" value="1"/>
</dbReference>
<keyword evidence="9" id="KW-0378">Hydrolase</keyword>
<dbReference type="InterPro" id="IPR000760">
    <property type="entry name" value="Inositol_monophosphatase-like"/>
</dbReference>
<evidence type="ECO:0000256" key="2">
    <source>
        <dbReference type="ARBA" id="ARBA00001946"/>
    </source>
</evidence>
<evidence type="ECO:0000256" key="3">
    <source>
        <dbReference type="ARBA" id="ARBA00004167"/>
    </source>
</evidence>
<keyword evidence="17" id="KW-1185">Reference proteome</keyword>
<dbReference type="Proteomes" id="UP000492821">
    <property type="component" value="Unassembled WGS sequence"/>
</dbReference>
<evidence type="ECO:0000256" key="8">
    <source>
        <dbReference type="ARBA" id="ARBA00022723"/>
    </source>
</evidence>
<dbReference type="SUPFAM" id="SSF56655">
    <property type="entry name" value="Carbohydrate phosphatase"/>
    <property type="match status" value="1"/>
</dbReference>
<feature type="binding site" evidence="15">
    <location>
        <position position="281"/>
    </location>
    <ligand>
        <name>Mg(2+)</name>
        <dbReference type="ChEBI" id="CHEBI:18420"/>
        <label>1</label>
        <note>catalytic</note>
    </ligand>
</feature>
<dbReference type="FunFam" id="3.30.540.10:FF:000012">
    <property type="entry name" value="Blast:Putative inositol monophosphatase 3"/>
    <property type="match status" value="1"/>
</dbReference>
<evidence type="ECO:0000256" key="4">
    <source>
        <dbReference type="ARBA" id="ARBA00005152"/>
    </source>
</evidence>
<dbReference type="GO" id="GO:0012505">
    <property type="term" value="C:endomembrane system"/>
    <property type="evidence" value="ECO:0007669"/>
    <property type="project" value="TreeGrafter"/>
</dbReference>
<protein>
    <recommendedName>
        <fullName evidence="6">inositol-phosphate phosphatase</fullName>
        <ecNumber evidence="6">3.1.3.25</ecNumber>
    </recommendedName>
    <alternativeName>
        <fullName evidence="14">Inositol-1(or 4)-monophosphatase 3</fullName>
    </alternativeName>
    <alternativeName>
        <fullName evidence="13">Myo-inositol monophosphatase A3</fullName>
    </alternativeName>
</protein>
<reference evidence="18" key="2">
    <citation type="submission" date="2020-10" db="UniProtKB">
        <authorList>
            <consortium name="WormBaseParasite"/>
        </authorList>
    </citation>
    <scope>IDENTIFICATION</scope>
</reference>
<evidence type="ECO:0000256" key="16">
    <source>
        <dbReference type="SAM" id="Phobius"/>
    </source>
</evidence>
<comment type="pathway">
    <text evidence="4">Polyol metabolism; myo-inositol biosynthesis; myo-inositol from D-glucose 6-phosphate: step 2/2.</text>
</comment>
<organism evidence="17 18">
    <name type="scientific">Panagrellus redivivus</name>
    <name type="common">Microworm</name>
    <dbReference type="NCBI Taxonomy" id="6233"/>
    <lineage>
        <taxon>Eukaryota</taxon>
        <taxon>Metazoa</taxon>
        <taxon>Ecdysozoa</taxon>
        <taxon>Nematoda</taxon>
        <taxon>Chromadorea</taxon>
        <taxon>Rhabditida</taxon>
        <taxon>Tylenchina</taxon>
        <taxon>Panagrolaimomorpha</taxon>
        <taxon>Panagrolaimoidea</taxon>
        <taxon>Panagrolaimidae</taxon>
        <taxon>Panagrellus</taxon>
    </lineage>
</organism>
<dbReference type="GO" id="GO:0046872">
    <property type="term" value="F:metal ion binding"/>
    <property type="evidence" value="ECO:0007669"/>
    <property type="project" value="UniProtKB-KW"/>
</dbReference>
<dbReference type="AlphaFoldDB" id="A0A7E4W6I2"/>
<keyword evidence="12 16" id="KW-0472">Membrane</keyword>
<evidence type="ECO:0000256" key="14">
    <source>
        <dbReference type="ARBA" id="ARBA00042949"/>
    </source>
</evidence>
<sequence>MQIHPNLANIAKVLVGLFFVYLLIAIFSAKNAMPDAYVELRDVMSYAVLAVEMGGHAVKKIHEEQGLNIEEKGQTDVGKAELLTTADLVSNHLMLGLLERFPGLTAITEEKAEDLPDKDVERYREDNYALWLEFHKILETLPSAKYPLHRINVWVDPLDATQEYTEGLTQYVTTMACVTIDGKAVFGAIYRPFDNETVLGLVDWGVYSTRSGKIDYSDFPPAPKKVMVSRSHAGKVKEFVKEALSDEYEIIPAGGAGYKILNLINNTAEFYVHTTAIKKWDLCAADAIIRAAGGAMIDLEGSPISYWSTSDPISRNGLLTARKGVYQAFNKLKPFLKPTGKQ</sequence>
<evidence type="ECO:0000313" key="18">
    <source>
        <dbReference type="WBParaSite" id="Pan_g698.t1"/>
    </source>
</evidence>
<dbReference type="PROSITE" id="PS00630">
    <property type="entry name" value="IMP_2"/>
    <property type="match status" value="1"/>
</dbReference>
<evidence type="ECO:0000256" key="1">
    <source>
        <dbReference type="ARBA" id="ARBA00001033"/>
    </source>
</evidence>
<evidence type="ECO:0000256" key="10">
    <source>
        <dbReference type="ARBA" id="ARBA00022842"/>
    </source>
</evidence>
<proteinExistence type="inferred from homology"/>
<keyword evidence="11 16" id="KW-1133">Transmembrane helix</keyword>
<comment type="subcellular location">
    <subcellularLocation>
        <location evidence="3">Membrane</location>
        <topology evidence="3">Single-pass membrane protein</topology>
    </subcellularLocation>
</comment>
<evidence type="ECO:0000256" key="7">
    <source>
        <dbReference type="ARBA" id="ARBA00022692"/>
    </source>
</evidence>
<evidence type="ECO:0000256" key="6">
    <source>
        <dbReference type="ARBA" id="ARBA00013106"/>
    </source>
</evidence>
<evidence type="ECO:0000256" key="11">
    <source>
        <dbReference type="ARBA" id="ARBA00022989"/>
    </source>
</evidence>
<feature type="binding site" evidence="15">
    <location>
        <position position="109"/>
    </location>
    <ligand>
        <name>Mg(2+)</name>
        <dbReference type="ChEBI" id="CHEBI:18420"/>
        <label>1</label>
        <note>catalytic</note>
    </ligand>
</feature>
<reference evidence="17" key="1">
    <citation type="journal article" date="2013" name="Genetics">
        <title>The draft genome and transcriptome of Panagrellus redivivus are shaped by the harsh demands of a free-living lifestyle.</title>
        <authorList>
            <person name="Srinivasan J."/>
            <person name="Dillman A.R."/>
            <person name="Macchietto M.G."/>
            <person name="Heikkinen L."/>
            <person name="Lakso M."/>
            <person name="Fracchia K.M."/>
            <person name="Antoshechkin I."/>
            <person name="Mortazavi A."/>
            <person name="Wong G."/>
            <person name="Sternberg P.W."/>
        </authorList>
    </citation>
    <scope>NUCLEOTIDE SEQUENCE [LARGE SCALE GENOMIC DNA]</scope>
    <source>
        <strain evidence="17">MT8872</strain>
    </source>
</reference>
<accession>A0A7E4W6I2</accession>
<dbReference type="GO" id="GO:0046854">
    <property type="term" value="P:phosphatidylinositol phosphate biosynthetic process"/>
    <property type="evidence" value="ECO:0007669"/>
    <property type="project" value="InterPro"/>
</dbReference>
<evidence type="ECO:0000256" key="5">
    <source>
        <dbReference type="ARBA" id="ARBA00009759"/>
    </source>
</evidence>
<comment type="cofactor">
    <cofactor evidence="2 15">
        <name>Mg(2+)</name>
        <dbReference type="ChEBI" id="CHEBI:18420"/>
    </cofactor>
</comment>
<evidence type="ECO:0000256" key="15">
    <source>
        <dbReference type="PIRSR" id="PIRSR600760-2"/>
    </source>
</evidence>
<dbReference type="Gene3D" id="3.40.190.80">
    <property type="match status" value="1"/>
</dbReference>
<feature type="binding site" evidence="15">
    <location>
        <position position="158"/>
    </location>
    <ligand>
        <name>Mg(2+)</name>
        <dbReference type="ChEBI" id="CHEBI:18420"/>
        <label>1</label>
        <note>catalytic</note>
    </ligand>
</feature>
<evidence type="ECO:0000256" key="13">
    <source>
        <dbReference type="ARBA" id="ARBA00042119"/>
    </source>
</evidence>
<evidence type="ECO:0000256" key="9">
    <source>
        <dbReference type="ARBA" id="ARBA00022801"/>
    </source>
</evidence>
<dbReference type="InterPro" id="IPR050725">
    <property type="entry name" value="CysQ/Inositol_MonoPase"/>
</dbReference>
<dbReference type="PANTHER" id="PTHR43028:SF4">
    <property type="entry name" value="INOSITOL MONOPHOSPHATASE 3"/>
    <property type="match status" value="1"/>
</dbReference>
<keyword evidence="10 15" id="KW-0460">Magnesium</keyword>
<dbReference type="InterPro" id="IPR020550">
    <property type="entry name" value="Inositol_monophosphatase_CS"/>
</dbReference>
<dbReference type="WBParaSite" id="Pan_g698.t1">
    <property type="protein sequence ID" value="Pan_g698.t1"/>
    <property type="gene ID" value="Pan_g698"/>
</dbReference>
<evidence type="ECO:0000313" key="17">
    <source>
        <dbReference type="Proteomes" id="UP000492821"/>
    </source>
</evidence>
<dbReference type="Pfam" id="PF00459">
    <property type="entry name" value="Inositol_P"/>
    <property type="match status" value="1"/>
</dbReference>
<dbReference type="GO" id="GO:0005737">
    <property type="term" value="C:cytoplasm"/>
    <property type="evidence" value="ECO:0007669"/>
    <property type="project" value="UniProtKB-ARBA"/>
</dbReference>
<dbReference type="EC" id="3.1.3.25" evidence="6"/>
<name>A0A7E4W6I2_PANRE</name>
<feature type="binding site" evidence="15">
    <location>
        <position position="159"/>
    </location>
    <ligand>
        <name>Mg(2+)</name>
        <dbReference type="ChEBI" id="CHEBI:18420"/>
        <label>1</label>
        <note>catalytic</note>
    </ligand>
</feature>
<comment type="catalytic activity">
    <reaction evidence="1">
        <text>a myo-inositol phosphate + H2O = myo-inositol + phosphate</text>
        <dbReference type="Rhea" id="RHEA:24056"/>
        <dbReference type="ChEBI" id="CHEBI:15377"/>
        <dbReference type="ChEBI" id="CHEBI:17268"/>
        <dbReference type="ChEBI" id="CHEBI:43474"/>
        <dbReference type="ChEBI" id="CHEBI:84139"/>
        <dbReference type="EC" id="3.1.3.25"/>
    </reaction>
</comment>
<feature type="binding site" evidence="15">
    <location>
        <position position="156"/>
    </location>
    <ligand>
        <name>Mg(2+)</name>
        <dbReference type="ChEBI" id="CHEBI:18420"/>
        <label>1</label>
        <note>catalytic</note>
    </ligand>
</feature>
<feature type="transmembrane region" description="Helical" evidence="16">
    <location>
        <begin position="7"/>
        <end position="27"/>
    </location>
</feature>